<dbReference type="PANTHER" id="PTHR31313">
    <property type="entry name" value="TY1 ENHANCER ACTIVATOR"/>
    <property type="match status" value="1"/>
</dbReference>
<evidence type="ECO:0000256" key="3">
    <source>
        <dbReference type="ARBA" id="ARBA00023015"/>
    </source>
</evidence>
<protein>
    <recommendedName>
        <fullName evidence="10">Transcription factor domain-containing protein</fullName>
    </recommendedName>
</protein>
<dbReference type="EMBL" id="CABFNS010000714">
    <property type="protein sequence ID" value="VUC23907.1"/>
    <property type="molecule type" value="Genomic_DNA"/>
</dbReference>
<keyword evidence="6" id="KW-0539">Nucleus</keyword>
<evidence type="ECO:0000313" key="8">
    <source>
        <dbReference type="EMBL" id="VUC23907.1"/>
    </source>
</evidence>
<evidence type="ECO:0000313" key="9">
    <source>
        <dbReference type="Proteomes" id="UP000766486"/>
    </source>
</evidence>
<dbReference type="InterPro" id="IPR051615">
    <property type="entry name" value="Transcr_Regulatory_Elem"/>
</dbReference>
<dbReference type="PANTHER" id="PTHR31313:SF81">
    <property type="entry name" value="TY1 ENHANCER ACTIVATOR"/>
    <property type="match status" value="1"/>
</dbReference>
<dbReference type="Proteomes" id="UP000766486">
    <property type="component" value="Unassembled WGS sequence"/>
</dbReference>
<organism evidence="8 9">
    <name type="scientific">Bionectria ochroleuca</name>
    <name type="common">Gliocladium roseum</name>
    <dbReference type="NCBI Taxonomy" id="29856"/>
    <lineage>
        <taxon>Eukaryota</taxon>
        <taxon>Fungi</taxon>
        <taxon>Dikarya</taxon>
        <taxon>Ascomycota</taxon>
        <taxon>Pezizomycotina</taxon>
        <taxon>Sordariomycetes</taxon>
        <taxon>Hypocreomycetidae</taxon>
        <taxon>Hypocreales</taxon>
        <taxon>Bionectriaceae</taxon>
        <taxon>Clonostachys</taxon>
    </lineage>
</organism>
<evidence type="ECO:0000256" key="7">
    <source>
        <dbReference type="SAM" id="MobiDB-lite"/>
    </source>
</evidence>
<dbReference type="CDD" id="cd12148">
    <property type="entry name" value="fungal_TF_MHR"/>
    <property type="match status" value="1"/>
</dbReference>
<keyword evidence="3" id="KW-0805">Transcription regulation</keyword>
<evidence type="ECO:0000256" key="6">
    <source>
        <dbReference type="ARBA" id="ARBA00023242"/>
    </source>
</evidence>
<feature type="region of interest" description="Disordered" evidence="7">
    <location>
        <begin position="319"/>
        <end position="338"/>
    </location>
</feature>
<gene>
    <name evidence="8" type="ORF">CLO192961_LOCUS130545</name>
</gene>
<keyword evidence="1" id="KW-0479">Metal-binding</keyword>
<evidence type="ECO:0008006" key="10">
    <source>
        <dbReference type="Google" id="ProtNLM"/>
    </source>
</evidence>
<keyword evidence="2" id="KW-0862">Zinc</keyword>
<evidence type="ECO:0000256" key="5">
    <source>
        <dbReference type="ARBA" id="ARBA00023163"/>
    </source>
</evidence>
<sequence>MSEYEVTQGNDRRGWMFCGAPDLVARFQTTRVACRMLSDLGLHERVGTTVPLGVTYDLSVERDMAHGLLSACIVYEGAQLHPQVCHGYCAARMPGIGGSFSMSKCMGDSLHPDGPDITCPEVLNDRFITDTDKNASLRELYEKIEAWHDGLPAPLMYDDSHLTDIDLPGYGLHSQYCKVQIFLHQGLRRGSPNARKRTHAQIADDSAAPQSISDGSDDIIYQYALRIARLVVTYREVFGLEEIPSIILDNAVVSATVMIQYLNKTNNTNEVHHRSLWLRQLVRSLESMQLHYPIITRMLDSLRQICGSGPLKSIFQSRRKEASPGGAPHGTKTFTSSSSLLPQDCSSFHFNTSMAPPNPLITGFVVDA</sequence>
<evidence type="ECO:0000256" key="1">
    <source>
        <dbReference type="ARBA" id="ARBA00022723"/>
    </source>
</evidence>
<keyword evidence="9" id="KW-1185">Reference proteome</keyword>
<keyword evidence="4" id="KW-0238">DNA-binding</keyword>
<keyword evidence="5" id="KW-0804">Transcription</keyword>
<evidence type="ECO:0000256" key="4">
    <source>
        <dbReference type="ARBA" id="ARBA00023125"/>
    </source>
</evidence>
<comment type="caution">
    <text evidence="8">The sequence shown here is derived from an EMBL/GenBank/DDBJ whole genome shotgun (WGS) entry which is preliminary data.</text>
</comment>
<proteinExistence type="predicted"/>
<reference evidence="8 9" key="1">
    <citation type="submission" date="2019-06" db="EMBL/GenBank/DDBJ databases">
        <authorList>
            <person name="Broberg M."/>
        </authorList>
    </citation>
    <scope>NUCLEOTIDE SEQUENCE [LARGE SCALE GENOMIC DNA]</scope>
</reference>
<name>A0ABY6TZX4_BIOOC</name>
<evidence type="ECO:0000256" key="2">
    <source>
        <dbReference type="ARBA" id="ARBA00022833"/>
    </source>
</evidence>
<accession>A0ABY6TZX4</accession>